<comment type="subcellular location">
    <subcellularLocation>
        <location evidence="2">Cytoplasm</location>
    </subcellularLocation>
    <subcellularLocation>
        <location evidence="1">Nucleus</location>
    </subcellularLocation>
</comment>
<keyword evidence="7" id="KW-0653">Protein transport</keyword>
<evidence type="ECO:0000256" key="8">
    <source>
        <dbReference type="ARBA" id="ARBA00023242"/>
    </source>
</evidence>
<evidence type="ECO:0000256" key="9">
    <source>
        <dbReference type="ARBA" id="ARBA00030693"/>
    </source>
</evidence>
<keyword evidence="8" id="KW-0539">Nucleus</keyword>
<dbReference type="InterPro" id="IPR011989">
    <property type="entry name" value="ARM-like"/>
</dbReference>
<keyword evidence="5" id="KW-0813">Transport</keyword>
<dbReference type="InterPro" id="IPR001494">
    <property type="entry name" value="Importin-beta_N"/>
</dbReference>
<evidence type="ECO:0000256" key="6">
    <source>
        <dbReference type="ARBA" id="ARBA00022490"/>
    </source>
</evidence>
<dbReference type="PANTHER" id="PTHR10997:SF8">
    <property type="entry name" value="EXPORTIN-2"/>
    <property type="match status" value="1"/>
</dbReference>
<accession>A0ABQ9GCA9</accession>
<comment type="caution">
    <text evidence="11">The sequence shown here is derived from an EMBL/GenBank/DDBJ whole genome shotgun (WGS) entry which is preliminary data.</text>
</comment>
<dbReference type="InterPro" id="IPR016024">
    <property type="entry name" value="ARM-type_fold"/>
</dbReference>
<reference evidence="11 12" key="1">
    <citation type="submission" date="2023-02" db="EMBL/GenBank/DDBJ databases">
        <title>LHISI_Scaffold_Assembly.</title>
        <authorList>
            <person name="Stuart O.P."/>
            <person name="Cleave R."/>
            <person name="Magrath M.J.L."/>
            <person name="Mikheyev A.S."/>
        </authorList>
    </citation>
    <scope>NUCLEOTIDE SEQUENCE [LARGE SCALE GENOMIC DNA]</scope>
    <source>
        <strain evidence="11">Daus_M_001</strain>
        <tissue evidence="11">Leg muscle</tissue>
    </source>
</reference>
<dbReference type="Pfam" id="PF03378">
    <property type="entry name" value="CAS_CSE1"/>
    <property type="match status" value="1"/>
</dbReference>
<dbReference type="PANTHER" id="PTHR10997">
    <property type="entry name" value="IMPORTIN-7, 8, 11"/>
    <property type="match status" value="1"/>
</dbReference>
<dbReference type="SMART" id="SM00913">
    <property type="entry name" value="IBN_N"/>
    <property type="match status" value="1"/>
</dbReference>
<keyword evidence="12" id="KW-1185">Reference proteome</keyword>
<evidence type="ECO:0000256" key="2">
    <source>
        <dbReference type="ARBA" id="ARBA00004496"/>
    </source>
</evidence>
<evidence type="ECO:0000313" key="11">
    <source>
        <dbReference type="EMBL" id="KAJ8870050.1"/>
    </source>
</evidence>
<dbReference type="Proteomes" id="UP001159363">
    <property type="component" value="Chromosome 12"/>
</dbReference>
<name>A0ABQ9GCA9_9NEOP</name>
<comment type="similarity">
    <text evidence="3">Belongs to the XPO2/CSE1 family.</text>
</comment>
<organism evidence="11 12">
    <name type="scientific">Dryococelus australis</name>
    <dbReference type="NCBI Taxonomy" id="614101"/>
    <lineage>
        <taxon>Eukaryota</taxon>
        <taxon>Metazoa</taxon>
        <taxon>Ecdysozoa</taxon>
        <taxon>Arthropoda</taxon>
        <taxon>Hexapoda</taxon>
        <taxon>Insecta</taxon>
        <taxon>Pterygota</taxon>
        <taxon>Neoptera</taxon>
        <taxon>Polyneoptera</taxon>
        <taxon>Phasmatodea</taxon>
        <taxon>Verophasmatodea</taxon>
        <taxon>Anareolatae</taxon>
        <taxon>Phasmatidae</taxon>
        <taxon>Eurycanthinae</taxon>
        <taxon>Dryococelus</taxon>
    </lineage>
</organism>
<dbReference type="InterPro" id="IPR013713">
    <property type="entry name" value="XPO2_central"/>
</dbReference>
<dbReference type="EMBL" id="JARBHB010000013">
    <property type="protein sequence ID" value="KAJ8870050.1"/>
    <property type="molecule type" value="Genomic_DNA"/>
</dbReference>
<evidence type="ECO:0000259" key="10">
    <source>
        <dbReference type="PROSITE" id="PS50166"/>
    </source>
</evidence>
<gene>
    <name evidence="11" type="ORF">PR048_029061</name>
</gene>
<evidence type="ECO:0000256" key="3">
    <source>
        <dbReference type="ARBA" id="ARBA00008669"/>
    </source>
</evidence>
<dbReference type="InterPro" id="IPR005043">
    <property type="entry name" value="XPO2_C"/>
</dbReference>
<protein>
    <recommendedName>
        <fullName evidence="4">Exportin-2</fullName>
    </recommendedName>
    <alternativeName>
        <fullName evidence="9">Importin-alpha re-exporter</fullName>
    </alternativeName>
</protein>
<dbReference type="Pfam" id="PF03810">
    <property type="entry name" value="IBN_N"/>
    <property type="match status" value="1"/>
</dbReference>
<proteinExistence type="inferred from homology"/>
<dbReference type="Pfam" id="PF08506">
    <property type="entry name" value="Cse1"/>
    <property type="match status" value="1"/>
</dbReference>
<feature type="domain" description="Importin N-terminal" evidence="10">
    <location>
        <begin position="29"/>
        <end position="103"/>
    </location>
</feature>
<evidence type="ECO:0000256" key="4">
    <source>
        <dbReference type="ARBA" id="ARBA00018945"/>
    </source>
</evidence>
<evidence type="ECO:0000313" key="12">
    <source>
        <dbReference type="Proteomes" id="UP001159363"/>
    </source>
</evidence>
<evidence type="ECO:0000256" key="1">
    <source>
        <dbReference type="ARBA" id="ARBA00004123"/>
    </source>
</evidence>
<sequence length="973" mass="111567">MELTDQNLKTLSEYLRQTLNPDLNIRKPAEKFLESVEINQNYPILLLHLVDKQEVDLTVRVAGAVAFKNYIKRNWGINEDGVDHIHAQDRETVKSLIVNLMLHSPEAIQKQLSDAVSIIGRHDFPAKWPNLISEMVEKFGTGDFHIINGVLHTAHSLFKRYRHEFKSQELWTEIKFVLDNFAKPLTELFQALMNFANTNANNPEALKMIYSSLVIVCKVFYSLNCQDLPEFFEDNMNVWMPHFHTLLTADIKCLQTDDDDDPGLLEKLKAQVCENVAMYAHKYDEEFQPFLPDFVTAIWNLLTSTGQQPKYDLLVSTALQFLATVAERAHYRHLFADPMVLSSICQKVIIPNMEFRVSDEEMFQDNPEEYIRRDIEGSDVDTRRRAACDLVKVLSLHFEIKMMDIFGQYIHAMLQTYLEKPQANWRSKDAALYMVTSLASRGQTKKHGITQISQLVNLDDFASKHVIPELLRENVNSLPVLKADSLKYVMIFRNMLPQDMMIRALPQLARHLLATSQVVHTYAACAIDKILLMIILRPDDMPQLAREIIVNLFTAMEQPGSQENEYLMKALMRMFAVLQDFGTSFLSEVLPKLIEKMKRVASNPSKPYFNHYLFETLSLSIRILCKNNAAAVTTFEETLFPIFEGFLQQDVQEFIPYVFQILSLLMEIRTAGPVSNYYMILYPFLLAPAMWERPGYVKPLVRLLQSYVRLGSEQIISVHKVTSILGVFQKLIASKLNDNEGFYLIQTIVEYFPPASLEPYMKQIFVVLFQRLSSTKTTKFVKCLITFFAHYIVRYGAASLISTIDGIQPSTVTRGVRDAIVIIFLSRFSIRTRVSICLPAIHKLLRRSDSLELLLYPTAFGGIEHCLVLVERNRGESTTSNTFIQGGVTNPGYFFTPEHSHIAWGISGDFTEPGQQKQFSYLIAAEFTGEEVLASLTTQFYSQTQVLNEEAEIFIRRNILLMARPTTLDELVD</sequence>
<evidence type="ECO:0000256" key="5">
    <source>
        <dbReference type="ARBA" id="ARBA00022448"/>
    </source>
</evidence>
<keyword evidence="6" id="KW-0963">Cytoplasm</keyword>
<dbReference type="SUPFAM" id="SSF48371">
    <property type="entry name" value="ARM repeat"/>
    <property type="match status" value="1"/>
</dbReference>
<evidence type="ECO:0000256" key="7">
    <source>
        <dbReference type="ARBA" id="ARBA00022927"/>
    </source>
</evidence>
<dbReference type="PROSITE" id="PS50166">
    <property type="entry name" value="IMPORTIN_B_NT"/>
    <property type="match status" value="1"/>
</dbReference>
<dbReference type="Gene3D" id="1.25.10.10">
    <property type="entry name" value="Leucine-rich Repeat Variant"/>
    <property type="match status" value="1"/>
</dbReference>